<feature type="chain" id="PRO_5046927287" evidence="1">
    <location>
        <begin position="20"/>
        <end position="60"/>
    </location>
</feature>
<evidence type="ECO:0000313" key="2">
    <source>
        <dbReference type="EMBL" id="GAL31455.1"/>
    </source>
</evidence>
<accession>A0ABQ0JRT7</accession>
<proteinExistence type="predicted"/>
<organism evidence="2 3">
    <name type="scientific">Vibrio variabilis</name>
    <dbReference type="NCBI Taxonomy" id="990271"/>
    <lineage>
        <taxon>Bacteria</taxon>
        <taxon>Pseudomonadati</taxon>
        <taxon>Pseudomonadota</taxon>
        <taxon>Gammaproteobacteria</taxon>
        <taxon>Vibrionales</taxon>
        <taxon>Vibrionaceae</taxon>
        <taxon>Vibrio</taxon>
    </lineage>
</organism>
<evidence type="ECO:0000313" key="3">
    <source>
        <dbReference type="Proteomes" id="UP000029223"/>
    </source>
</evidence>
<name>A0ABQ0JRT7_9VIBR</name>
<reference evidence="3" key="2">
    <citation type="submission" date="2014-09" db="EMBL/GenBank/DDBJ databases">
        <authorList>
            <consortium name="NBRP consortium"/>
            <person name="Sawabe T."/>
            <person name="Meirelles P."/>
            <person name="Nakanishi M."/>
            <person name="Sayaka M."/>
            <person name="Hattori M."/>
            <person name="Ohkuma M."/>
        </authorList>
    </citation>
    <scope>NUCLEOTIDE SEQUENCE [LARGE SCALE GENOMIC DNA]</scope>
    <source>
        <strain evidence="3">JCM 19239</strain>
    </source>
</reference>
<keyword evidence="1" id="KW-0732">Signal</keyword>
<keyword evidence="3" id="KW-1185">Reference proteome</keyword>
<gene>
    <name evidence="2" type="ORF">JCM19239_634</name>
</gene>
<dbReference type="Proteomes" id="UP000029223">
    <property type="component" value="Unassembled WGS sequence"/>
</dbReference>
<evidence type="ECO:0000256" key="1">
    <source>
        <dbReference type="SAM" id="SignalP"/>
    </source>
</evidence>
<dbReference type="EMBL" id="BBMS01000170">
    <property type="protein sequence ID" value="GAL31455.1"/>
    <property type="molecule type" value="Genomic_DNA"/>
</dbReference>
<sequence length="60" mass="6471">MSKLFVSVLVSSVSFAAFASPEYSANVPEEIITPDSVQSIYLGEMEYTTGARLSNLHQSA</sequence>
<protein>
    <submittedName>
        <fullName evidence="2">Uncharacterized protein</fullName>
    </submittedName>
</protein>
<feature type="signal peptide" evidence="1">
    <location>
        <begin position="1"/>
        <end position="19"/>
    </location>
</feature>
<reference evidence="3" key="1">
    <citation type="submission" date="2014-09" db="EMBL/GenBank/DDBJ databases">
        <title>Vibrio variabilis JCM 19239. (C206) whole genome shotgun sequence.</title>
        <authorList>
            <person name="Sawabe T."/>
            <person name="Meirelles P."/>
            <person name="Nakanishi M."/>
            <person name="Sayaka M."/>
            <person name="Hattori M."/>
            <person name="Ohkuma M."/>
        </authorList>
    </citation>
    <scope>NUCLEOTIDE SEQUENCE [LARGE SCALE GENOMIC DNA]</scope>
    <source>
        <strain evidence="3">JCM 19239</strain>
    </source>
</reference>
<comment type="caution">
    <text evidence="2">The sequence shown here is derived from an EMBL/GenBank/DDBJ whole genome shotgun (WGS) entry which is preliminary data.</text>
</comment>